<proteinExistence type="predicted"/>
<feature type="region of interest" description="Disordered" evidence="1">
    <location>
        <begin position="1"/>
        <end position="181"/>
    </location>
</feature>
<feature type="compositionally biased region" description="Basic and acidic residues" evidence="1">
    <location>
        <begin position="155"/>
        <end position="170"/>
    </location>
</feature>
<dbReference type="AlphaFoldDB" id="Q5YM02"/>
<dbReference type="Proteomes" id="UP000000763">
    <property type="component" value="Chromosome 6"/>
</dbReference>
<feature type="compositionally biased region" description="Low complexity" evidence="1">
    <location>
        <begin position="108"/>
        <end position="119"/>
    </location>
</feature>
<evidence type="ECO:0000313" key="3">
    <source>
        <dbReference type="Proteomes" id="UP000000763"/>
    </source>
</evidence>
<feature type="compositionally biased region" description="Basic residues" evidence="1">
    <location>
        <begin position="77"/>
        <end position="86"/>
    </location>
</feature>
<feature type="compositionally biased region" description="Basic and acidic residues" evidence="1">
    <location>
        <begin position="87"/>
        <end position="97"/>
    </location>
</feature>
<organism evidence="2 3">
    <name type="scientific">Oryza sativa subsp. japonica</name>
    <name type="common">Rice</name>
    <dbReference type="NCBI Taxonomy" id="39947"/>
    <lineage>
        <taxon>Eukaryota</taxon>
        <taxon>Viridiplantae</taxon>
        <taxon>Streptophyta</taxon>
        <taxon>Embryophyta</taxon>
        <taxon>Tracheophyta</taxon>
        <taxon>Spermatophyta</taxon>
        <taxon>Magnoliopsida</taxon>
        <taxon>Liliopsida</taxon>
        <taxon>Poales</taxon>
        <taxon>Poaceae</taxon>
        <taxon>BOP clade</taxon>
        <taxon>Oryzoideae</taxon>
        <taxon>Oryzeae</taxon>
        <taxon>Oryzinae</taxon>
        <taxon>Oryza</taxon>
        <taxon>Oryza sativa</taxon>
    </lineage>
</organism>
<gene>
    <name evidence="2" type="primary">P0535F09.12</name>
</gene>
<name>Q5YM02_ORYSJ</name>
<evidence type="ECO:0000256" key="1">
    <source>
        <dbReference type="SAM" id="MobiDB-lite"/>
    </source>
</evidence>
<reference evidence="3" key="1">
    <citation type="journal article" date="2005" name="Nature">
        <title>The map-based sequence of the rice genome.</title>
        <authorList>
            <consortium name="International rice genome sequencing project (IRGSP)"/>
            <person name="Matsumoto T."/>
            <person name="Wu J."/>
            <person name="Kanamori H."/>
            <person name="Katayose Y."/>
            <person name="Fujisawa M."/>
            <person name="Namiki N."/>
            <person name="Mizuno H."/>
            <person name="Yamamoto K."/>
            <person name="Antonio B.A."/>
            <person name="Baba T."/>
            <person name="Sakata K."/>
            <person name="Nagamura Y."/>
            <person name="Aoki H."/>
            <person name="Arikawa K."/>
            <person name="Arita K."/>
            <person name="Bito T."/>
            <person name="Chiden Y."/>
            <person name="Fujitsuka N."/>
            <person name="Fukunaka R."/>
            <person name="Hamada M."/>
            <person name="Harada C."/>
            <person name="Hayashi A."/>
            <person name="Hijishita S."/>
            <person name="Honda M."/>
            <person name="Hosokawa S."/>
            <person name="Ichikawa Y."/>
            <person name="Idonuma A."/>
            <person name="Iijima M."/>
            <person name="Ikeda M."/>
            <person name="Ikeno M."/>
            <person name="Ito K."/>
            <person name="Ito S."/>
            <person name="Ito T."/>
            <person name="Ito Y."/>
            <person name="Ito Y."/>
            <person name="Iwabuchi A."/>
            <person name="Kamiya K."/>
            <person name="Karasawa W."/>
            <person name="Kurita K."/>
            <person name="Katagiri S."/>
            <person name="Kikuta A."/>
            <person name="Kobayashi H."/>
            <person name="Kobayashi N."/>
            <person name="Machita K."/>
            <person name="Maehara T."/>
            <person name="Masukawa M."/>
            <person name="Mizubayashi T."/>
            <person name="Mukai Y."/>
            <person name="Nagasaki H."/>
            <person name="Nagata Y."/>
            <person name="Naito S."/>
            <person name="Nakashima M."/>
            <person name="Nakama Y."/>
            <person name="Nakamichi Y."/>
            <person name="Nakamura M."/>
            <person name="Meguro A."/>
            <person name="Negishi M."/>
            <person name="Ohta I."/>
            <person name="Ohta T."/>
            <person name="Okamoto M."/>
            <person name="Ono N."/>
            <person name="Saji S."/>
            <person name="Sakaguchi M."/>
            <person name="Sakai K."/>
            <person name="Shibata M."/>
            <person name="Shimokawa T."/>
            <person name="Song J."/>
            <person name="Takazaki Y."/>
            <person name="Terasawa K."/>
            <person name="Tsugane M."/>
            <person name="Tsuji K."/>
            <person name="Ueda S."/>
            <person name="Waki K."/>
            <person name="Yamagata H."/>
            <person name="Yamamoto M."/>
            <person name="Yamamoto S."/>
            <person name="Yamane H."/>
            <person name="Yoshiki S."/>
            <person name="Yoshihara R."/>
            <person name="Yukawa K."/>
            <person name="Zhong H."/>
            <person name="Yano M."/>
            <person name="Yuan Q."/>
            <person name="Ouyang S."/>
            <person name="Liu J."/>
            <person name="Jones K.M."/>
            <person name="Gansberger K."/>
            <person name="Moffat K."/>
            <person name="Hill J."/>
            <person name="Bera J."/>
            <person name="Fadrosh D."/>
            <person name="Jin S."/>
            <person name="Johri S."/>
            <person name="Kim M."/>
            <person name="Overton L."/>
            <person name="Reardon M."/>
            <person name="Tsitrin T."/>
            <person name="Vuong H."/>
            <person name="Weaver B."/>
            <person name="Ciecko A."/>
            <person name="Tallon L."/>
            <person name="Jackson J."/>
            <person name="Pai G."/>
            <person name="Aken S.V."/>
            <person name="Utterback T."/>
            <person name="Reidmuller S."/>
            <person name="Feldblyum T."/>
            <person name="Hsiao J."/>
            <person name="Zismann V."/>
            <person name="Iobst S."/>
            <person name="de Vazeille A.R."/>
            <person name="Buell C.R."/>
            <person name="Ying K."/>
            <person name="Li Y."/>
            <person name="Lu T."/>
            <person name="Huang Y."/>
            <person name="Zhao Q."/>
            <person name="Feng Q."/>
            <person name="Zhang L."/>
            <person name="Zhu J."/>
            <person name="Weng Q."/>
            <person name="Mu J."/>
            <person name="Lu Y."/>
            <person name="Fan D."/>
            <person name="Liu Y."/>
            <person name="Guan J."/>
            <person name="Zhang Y."/>
            <person name="Yu S."/>
            <person name="Liu X."/>
            <person name="Zhang Y."/>
            <person name="Hong G."/>
            <person name="Han B."/>
            <person name="Choisne N."/>
            <person name="Demange N."/>
            <person name="Orjeda G."/>
            <person name="Samain S."/>
            <person name="Cattolico L."/>
            <person name="Pelletier E."/>
            <person name="Couloux A."/>
            <person name="Segurens B."/>
            <person name="Wincker P."/>
            <person name="D'Hont A."/>
            <person name="Scarpelli C."/>
            <person name="Weissenbach J."/>
            <person name="Salanoubat M."/>
            <person name="Quetier F."/>
            <person name="Yu Y."/>
            <person name="Kim H.R."/>
            <person name="Rambo T."/>
            <person name="Currie J."/>
            <person name="Collura K."/>
            <person name="Luo M."/>
            <person name="Yang T."/>
            <person name="Ammiraju J.S.S."/>
            <person name="Engler F."/>
            <person name="Soderlund C."/>
            <person name="Wing R.A."/>
            <person name="Palmer L.E."/>
            <person name="de la Bastide M."/>
            <person name="Spiegel L."/>
            <person name="Nascimento L."/>
            <person name="Zutavern T."/>
            <person name="O'Shaughnessy A."/>
            <person name="Dike S."/>
            <person name="Dedhia N."/>
            <person name="Preston R."/>
            <person name="Balija V."/>
            <person name="McCombie W.R."/>
            <person name="Chow T."/>
            <person name="Chen H."/>
            <person name="Chung M."/>
            <person name="Chen C."/>
            <person name="Shaw J."/>
            <person name="Wu H."/>
            <person name="Hsiao K."/>
            <person name="Chao Y."/>
            <person name="Chu M."/>
            <person name="Cheng C."/>
            <person name="Hour A."/>
            <person name="Lee P."/>
            <person name="Lin S."/>
            <person name="Lin Y."/>
            <person name="Liou J."/>
            <person name="Liu S."/>
            <person name="Hsing Y."/>
            <person name="Raghuvanshi S."/>
            <person name="Mohanty A."/>
            <person name="Bharti A.K."/>
            <person name="Gaur A."/>
            <person name="Gupta V."/>
            <person name="Kumar D."/>
            <person name="Ravi V."/>
            <person name="Vij S."/>
            <person name="Kapur A."/>
            <person name="Khurana P."/>
            <person name="Khurana P."/>
            <person name="Khurana J.P."/>
            <person name="Tyagi A.K."/>
            <person name="Gaikwad K."/>
            <person name="Singh A."/>
            <person name="Dalal V."/>
            <person name="Srivastava S."/>
            <person name="Dixit A."/>
            <person name="Pal A.K."/>
            <person name="Ghazi I.A."/>
            <person name="Yadav M."/>
            <person name="Pandit A."/>
            <person name="Bhargava A."/>
            <person name="Sureshbabu K."/>
            <person name="Batra K."/>
            <person name="Sharma T.R."/>
            <person name="Mohapatra T."/>
            <person name="Singh N.K."/>
            <person name="Messing J."/>
            <person name="Nelson A.B."/>
            <person name="Fuks G."/>
            <person name="Kavchok S."/>
            <person name="Keizer G."/>
            <person name="Linton E."/>
            <person name="Llaca V."/>
            <person name="Song R."/>
            <person name="Tanyolac B."/>
            <person name="Young S."/>
            <person name="Ho-Il K."/>
            <person name="Hahn J.H."/>
            <person name="Sangsakoo G."/>
            <person name="Vanavichit A."/>
            <person name="de Mattos Luiz.A.T."/>
            <person name="Zimmer P.D."/>
            <person name="Malone G."/>
            <person name="Dellagostin O."/>
            <person name="de Oliveira A.C."/>
            <person name="Bevan M."/>
            <person name="Bancroft I."/>
            <person name="Minx P."/>
            <person name="Cordum H."/>
            <person name="Wilson R."/>
            <person name="Cheng Z."/>
            <person name="Jin W."/>
            <person name="Jiang J."/>
            <person name="Leong S.A."/>
            <person name="Iwama H."/>
            <person name="Gojobori T."/>
            <person name="Itoh T."/>
            <person name="Niimura Y."/>
            <person name="Fujii Y."/>
            <person name="Habara T."/>
            <person name="Sakai H."/>
            <person name="Sato Y."/>
            <person name="Wilson G."/>
            <person name="Kumar K."/>
            <person name="McCouch S."/>
            <person name="Juretic N."/>
            <person name="Hoen D."/>
            <person name="Wright S."/>
            <person name="Bruskiewich R."/>
            <person name="Bureau T."/>
            <person name="Miyao A."/>
            <person name="Hirochika H."/>
            <person name="Nishikawa T."/>
            <person name="Kadowaki K."/>
            <person name="Sugiura M."/>
            <person name="Burr B."/>
            <person name="Sasaki T."/>
        </authorList>
    </citation>
    <scope>NUCLEOTIDE SEQUENCE [LARGE SCALE GENOMIC DNA]</scope>
    <source>
        <strain evidence="3">cv. Nipponbare</strain>
    </source>
</reference>
<feature type="compositionally biased region" description="Basic and acidic residues" evidence="1">
    <location>
        <begin position="19"/>
        <end position="33"/>
    </location>
</feature>
<sequence length="181" mass="20101">MTSAMTSPPAAARACNLAGERRRGDANGGHQHDAGIAANSPMTKTSAEEQRTATAKRLKRRRRSGRRRRRCSGDLQRRRRGGRGRRRDGDHDGDLPERRRRLERRRSTAGAATTTAALGRFRRRETKARVATGRGDTGDPFKGVGGRRRRPTATGDEKERSGLGERDRSESTSNQTLSKRN</sequence>
<feature type="compositionally biased region" description="Basic residues" evidence="1">
    <location>
        <begin position="54"/>
        <end position="70"/>
    </location>
</feature>
<evidence type="ECO:0000313" key="2">
    <source>
        <dbReference type="EMBL" id="BAD62512.1"/>
    </source>
</evidence>
<accession>Q5YM02</accession>
<dbReference type="EMBL" id="AP007231">
    <property type="protein sequence ID" value="BAD62512.1"/>
    <property type="molecule type" value="Genomic_DNA"/>
</dbReference>
<reference evidence="3" key="2">
    <citation type="journal article" date="2008" name="Nucleic Acids Res.">
        <title>The rice annotation project database (RAP-DB): 2008 update.</title>
        <authorList>
            <consortium name="The rice annotation project (RAP)"/>
        </authorList>
    </citation>
    <scope>GENOME REANNOTATION</scope>
    <source>
        <strain evidence="3">cv. Nipponbare</strain>
    </source>
</reference>
<feature type="compositionally biased region" description="Polar residues" evidence="1">
    <location>
        <begin position="171"/>
        <end position="181"/>
    </location>
</feature>
<protein>
    <submittedName>
        <fullName evidence="2">Calcineurin B-like</fullName>
    </submittedName>
</protein>